<dbReference type="Pfam" id="PF04542">
    <property type="entry name" value="Sigma70_r2"/>
    <property type="match status" value="1"/>
</dbReference>
<comment type="similarity">
    <text evidence="1">Belongs to the sigma-70 factor family. ECF subfamily.</text>
</comment>
<keyword evidence="2" id="KW-0805">Transcription regulation</keyword>
<dbReference type="PANTHER" id="PTHR43133">
    <property type="entry name" value="RNA POLYMERASE ECF-TYPE SIGMA FACTO"/>
    <property type="match status" value="1"/>
</dbReference>
<dbReference type="EMBL" id="CP033972">
    <property type="protein sequence ID" value="AZG47776.1"/>
    <property type="molecule type" value="Genomic_DNA"/>
</dbReference>
<dbReference type="OrthoDB" id="9784272at2"/>
<keyword evidence="3" id="KW-0731">Sigma factor</keyword>
<dbReference type="InterPro" id="IPR013324">
    <property type="entry name" value="RNA_pol_sigma_r3/r4-like"/>
</dbReference>
<dbReference type="InterPro" id="IPR036388">
    <property type="entry name" value="WH-like_DNA-bd_sf"/>
</dbReference>
<organism evidence="8 9">
    <name type="scientific">Gordonia insulae</name>
    <dbReference type="NCBI Taxonomy" id="2420509"/>
    <lineage>
        <taxon>Bacteria</taxon>
        <taxon>Bacillati</taxon>
        <taxon>Actinomycetota</taxon>
        <taxon>Actinomycetes</taxon>
        <taxon>Mycobacteriales</taxon>
        <taxon>Gordoniaceae</taxon>
        <taxon>Gordonia</taxon>
    </lineage>
</organism>
<keyword evidence="5" id="KW-0804">Transcription</keyword>
<dbReference type="Gene3D" id="1.10.1740.10">
    <property type="match status" value="1"/>
</dbReference>
<dbReference type="InterPro" id="IPR007627">
    <property type="entry name" value="RNA_pol_sigma70_r2"/>
</dbReference>
<dbReference type="InterPro" id="IPR013249">
    <property type="entry name" value="RNA_pol_sigma70_r4_t2"/>
</dbReference>
<dbReference type="InterPro" id="IPR014284">
    <property type="entry name" value="RNA_pol_sigma-70_dom"/>
</dbReference>
<feature type="domain" description="RNA polymerase sigma-70 region 2" evidence="6">
    <location>
        <begin position="40"/>
        <end position="107"/>
    </location>
</feature>
<protein>
    <submittedName>
        <fullName evidence="8">ECF RNA polymerase sigma factor SigK</fullName>
    </submittedName>
</protein>
<dbReference type="InterPro" id="IPR039425">
    <property type="entry name" value="RNA_pol_sigma-70-like"/>
</dbReference>
<dbReference type="PANTHER" id="PTHR43133:SF66">
    <property type="entry name" value="ECF RNA POLYMERASE SIGMA FACTOR SIGK"/>
    <property type="match status" value="1"/>
</dbReference>
<dbReference type="RefSeq" id="WP_124710085.1">
    <property type="nucleotide sequence ID" value="NZ_CP033972.1"/>
</dbReference>
<evidence type="ECO:0000313" key="9">
    <source>
        <dbReference type="Proteomes" id="UP000271469"/>
    </source>
</evidence>
<feature type="domain" description="RNA polymerase sigma factor 70 region 4 type 2" evidence="7">
    <location>
        <begin position="139"/>
        <end position="190"/>
    </location>
</feature>
<dbReference type="GO" id="GO:0003677">
    <property type="term" value="F:DNA binding"/>
    <property type="evidence" value="ECO:0007669"/>
    <property type="project" value="UniProtKB-KW"/>
</dbReference>
<name>A0A3G8JS93_9ACTN</name>
<dbReference type="GO" id="GO:0016987">
    <property type="term" value="F:sigma factor activity"/>
    <property type="evidence" value="ECO:0007669"/>
    <property type="project" value="UniProtKB-KW"/>
</dbReference>
<dbReference type="SUPFAM" id="SSF88946">
    <property type="entry name" value="Sigma2 domain of RNA polymerase sigma factors"/>
    <property type="match status" value="1"/>
</dbReference>
<evidence type="ECO:0000256" key="1">
    <source>
        <dbReference type="ARBA" id="ARBA00010641"/>
    </source>
</evidence>
<evidence type="ECO:0000256" key="4">
    <source>
        <dbReference type="ARBA" id="ARBA00023125"/>
    </source>
</evidence>
<sequence>MTILEDRRLPVPTCDADPEPDLAALLSRVAGGDHAAFAELYDQTCARVYGMALRVLRDAGYSEETTQEVYLQVWRSAGSFDPTAGSAISWLITLTHRRAVDRVRAETASSRRTVEYGVASAHCPVDDISEVVESRERSRAVRRGLVHLTALQRESVDLAYFHGLSYREVADRLDVGLPTVKSRIRTGLIRLRAHVDAA</sequence>
<dbReference type="Proteomes" id="UP000271469">
    <property type="component" value="Chromosome"/>
</dbReference>
<keyword evidence="9" id="KW-1185">Reference proteome</keyword>
<dbReference type="KEGG" id="gom:D7316_04388"/>
<gene>
    <name evidence="8" type="primary">sigK_3</name>
    <name evidence="8" type="ORF">D7316_04388</name>
</gene>
<evidence type="ECO:0000313" key="8">
    <source>
        <dbReference type="EMBL" id="AZG47776.1"/>
    </source>
</evidence>
<dbReference type="Gene3D" id="1.10.10.10">
    <property type="entry name" value="Winged helix-like DNA-binding domain superfamily/Winged helix DNA-binding domain"/>
    <property type="match status" value="1"/>
</dbReference>
<dbReference type="GO" id="GO:0006352">
    <property type="term" value="P:DNA-templated transcription initiation"/>
    <property type="evidence" value="ECO:0007669"/>
    <property type="project" value="InterPro"/>
</dbReference>
<evidence type="ECO:0000259" key="7">
    <source>
        <dbReference type="Pfam" id="PF08281"/>
    </source>
</evidence>
<dbReference type="CDD" id="cd06171">
    <property type="entry name" value="Sigma70_r4"/>
    <property type="match status" value="1"/>
</dbReference>
<dbReference type="NCBIfam" id="TIGR02937">
    <property type="entry name" value="sigma70-ECF"/>
    <property type="match status" value="1"/>
</dbReference>
<dbReference type="SUPFAM" id="SSF88659">
    <property type="entry name" value="Sigma3 and sigma4 domains of RNA polymerase sigma factors"/>
    <property type="match status" value="1"/>
</dbReference>
<proteinExistence type="inferred from homology"/>
<dbReference type="InterPro" id="IPR013325">
    <property type="entry name" value="RNA_pol_sigma_r2"/>
</dbReference>
<keyword evidence="4" id="KW-0238">DNA-binding</keyword>
<accession>A0A3G8JS93</accession>
<dbReference type="AlphaFoldDB" id="A0A3G8JS93"/>
<reference evidence="8 9" key="1">
    <citation type="submission" date="2018-11" db="EMBL/GenBank/DDBJ databases">
        <title>Gordonia insulae sp. nov., isolated from an island soil.</title>
        <authorList>
            <person name="Kim Y.S."/>
            <person name="Kim S.B."/>
        </authorList>
    </citation>
    <scope>NUCLEOTIDE SEQUENCE [LARGE SCALE GENOMIC DNA]</scope>
    <source>
        <strain evidence="8 9">MMS17-SY073</strain>
    </source>
</reference>
<dbReference type="NCBIfam" id="NF007228">
    <property type="entry name" value="PRK09646.1"/>
    <property type="match status" value="1"/>
</dbReference>
<evidence type="ECO:0000259" key="6">
    <source>
        <dbReference type="Pfam" id="PF04542"/>
    </source>
</evidence>
<evidence type="ECO:0000256" key="3">
    <source>
        <dbReference type="ARBA" id="ARBA00023082"/>
    </source>
</evidence>
<evidence type="ECO:0000256" key="2">
    <source>
        <dbReference type="ARBA" id="ARBA00023015"/>
    </source>
</evidence>
<dbReference type="Pfam" id="PF08281">
    <property type="entry name" value="Sigma70_r4_2"/>
    <property type="match status" value="1"/>
</dbReference>
<evidence type="ECO:0000256" key="5">
    <source>
        <dbReference type="ARBA" id="ARBA00023163"/>
    </source>
</evidence>